<dbReference type="InterPro" id="IPR018517">
    <property type="entry name" value="tRNA_hU_synthase_CS"/>
</dbReference>
<dbReference type="InterPro" id="IPR001269">
    <property type="entry name" value="DUS_fam"/>
</dbReference>
<keyword evidence="2 7" id="KW-0285">Flavoprotein</keyword>
<accession>A0AAP7AQ28</accession>
<dbReference type="PANTHER" id="PTHR45846">
    <property type="entry name" value="TRNA-DIHYDROURIDINE(47) SYNTHASE [NAD(P)(+)]-LIKE"/>
    <property type="match status" value="1"/>
</dbReference>
<feature type="active site" description="Proton donor" evidence="8">
    <location>
        <position position="94"/>
    </location>
</feature>
<dbReference type="SUPFAM" id="SSF51395">
    <property type="entry name" value="FMN-linked oxidoreductases"/>
    <property type="match status" value="1"/>
</dbReference>
<comment type="cofactor">
    <cofactor evidence="1 7 9">
        <name>FMN</name>
        <dbReference type="ChEBI" id="CHEBI:58210"/>
    </cofactor>
</comment>
<dbReference type="Pfam" id="PF01207">
    <property type="entry name" value="Dus"/>
    <property type="match status" value="1"/>
</dbReference>
<organism evidence="11 12">
    <name type="scientific">Dorea longicatena</name>
    <dbReference type="NCBI Taxonomy" id="88431"/>
    <lineage>
        <taxon>Bacteria</taxon>
        <taxon>Bacillati</taxon>
        <taxon>Bacillota</taxon>
        <taxon>Clostridia</taxon>
        <taxon>Lachnospirales</taxon>
        <taxon>Lachnospiraceae</taxon>
        <taxon>Dorea</taxon>
    </lineage>
</organism>
<reference evidence="11" key="1">
    <citation type="journal article" date="2020" name="Cell Host Microbe">
        <title>Functional and Genomic Variation between Human-Derived Isolates of Lachnospiraceae Reveals Inter- and Intra-Species Diversity.</title>
        <authorList>
            <person name="Sorbara M.T."/>
            <person name="Littmann E.R."/>
            <person name="Fontana E."/>
            <person name="Moody T.U."/>
            <person name="Kohout C.E."/>
            <person name="Gjonbalaj M."/>
            <person name="Eaton V."/>
            <person name="Seok R."/>
            <person name="Leiner I.M."/>
            <person name="Pamer E.G."/>
        </authorList>
    </citation>
    <scope>NUCLEOTIDE SEQUENCE</scope>
    <source>
        <strain evidence="11">MSK.10.16</strain>
    </source>
</reference>
<dbReference type="Gene3D" id="3.20.20.70">
    <property type="entry name" value="Aldolase class I"/>
    <property type="match status" value="1"/>
</dbReference>
<dbReference type="EC" id="1.3.1.-" evidence="7"/>
<evidence type="ECO:0000256" key="3">
    <source>
        <dbReference type="ARBA" id="ARBA00022643"/>
    </source>
</evidence>
<dbReference type="PIRSF" id="PIRSF006621">
    <property type="entry name" value="Dus"/>
    <property type="match status" value="1"/>
</dbReference>
<feature type="binding site" evidence="9">
    <location>
        <begin position="218"/>
        <end position="219"/>
    </location>
    <ligand>
        <name>FMN</name>
        <dbReference type="ChEBI" id="CHEBI:58210"/>
    </ligand>
</feature>
<dbReference type="CDD" id="cd02801">
    <property type="entry name" value="DUS_like_FMN"/>
    <property type="match status" value="1"/>
</dbReference>
<name>A0AAP7AQ28_9FIRM</name>
<evidence type="ECO:0000256" key="9">
    <source>
        <dbReference type="PIRSR" id="PIRSR006621-2"/>
    </source>
</evidence>
<evidence type="ECO:0000256" key="2">
    <source>
        <dbReference type="ARBA" id="ARBA00022630"/>
    </source>
</evidence>
<gene>
    <name evidence="11" type="ORF">G4332_01145</name>
</gene>
<evidence type="ECO:0000256" key="6">
    <source>
        <dbReference type="ARBA" id="ARBA00023002"/>
    </source>
</evidence>
<dbReference type="EMBL" id="JAAIOD010000001">
    <property type="protein sequence ID" value="NSE56744.1"/>
    <property type="molecule type" value="Genomic_DNA"/>
</dbReference>
<dbReference type="InterPro" id="IPR013785">
    <property type="entry name" value="Aldolase_TIM"/>
</dbReference>
<evidence type="ECO:0000256" key="7">
    <source>
        <dbReference type="PIRNR" id="PIRNR006621"/>
    </source>
</evidence>
<comment type="similarity">
    <text evidence="7">Belongs to the dus family.</text>
</comment>
<dbReference type="RefSeq" id="WP_173792807.1">
    <property type="nucleotide sequence ID" value="NZ_JAAIOC010000001.1"/>
</dbReference>
<reference evidence="11" key="2">
    <citation type="submission" date="2020-02" db="EMBL/GenBank/DDBJ databases">
        <authorList>
            <person name="Littmann E."/>
            <person name="Sorbara M."/>
        </authorList>
    </citation>
    <scope>NUCLEOTIDE SEQUENCE</scope>
    <source>
        <strain evidence="11">MSK.10.16</strain>
    </source>
</reference>
<dbReference type="GO" id="GO:0017150">
    <property type="term" value="F:tRNA dihydrouridine synthase activity"/>
    <property type="evidence" value="ECO:0007669"/>
    <property type="project" value="InterPro"/>
</dbReference>
<keyword evidence="5" id="KW-0521">NADP</keyword>
<dbReference type="InterPro" id="IPR035587">
    <property type="entry name" value="DUS-like_FMN-bd"/>
</dbReference>
<evidence type="ECO:0000256" key="1">
    <source>
        <dbReference type="ARBA" id="ARBA00001917"/>
    </source>
</evidence>
<dbReference type="AlphaFoldDB" id="A0AAP7AQ28"/>
<feature type="domain" description="DUS-like FMN-binding" evidence="10">
    <location>
        <begin position="5"/>
        <end position="257"/>
    </location>
</feature>
<feature type="binding site" evidence="9">
    <location>
        <position position="133"/>
    </location>
    <ligand>
        <name>FMN</name>
        <dbReference type="ChEBI" id="CHEBI:58210"/>
    </ligand>
</feature>
<keyword evidence="3 7" id="KW-0288">FMN</keyword>
<feature type="binding site" evidence="9">
    <location>
        <position position="64"/>
    </location>
    <ligand>
        <name>FMN</name>
        <dbReference type="ChEBI" id="CHEBI:58210"/>
    </ligand>
</feature>
<feature type="binding site" evidence="9">
    <location>
        <position position="162"/>
    </location>
    <ligand>
        <name>FMN</name>
        <dbReference type="ChEBI" id="CHEBI:58210"/>
    </ligand>
</feature>
<evidence type="ECO:0000313" key="11">
    <source>
        <dbReference type="EMBL" id="NSE56744.1"/>
    </source>
</evidence>
<keyword evidence="9" id="KW-0547">Nucleotide-binding</keyword>
<proteinExistence type="inferred from homology"/>
<evidence type="ECO:0000259" key="10">
    <source>
        <dbReference type="Pfam" id="PF01207"/>
    </source>
</evidence>
<keyword evidence="6 7" id="KW-0560">Oxidoreductase</keyword>
<evidence type="ECO:0000256" key="8">
    <source>
        <dbReference type="PIRSR" id="PIRSR006621-1"/>
    </source>
</evidence>
<evidence type="ECO:0000256" key="4">
    <source>
        <dbReference type="ARBA" id="ARBA00022694"/>
    </source>
</evidence>
<dbReference type="PANTHER" id="PTHR45846:SF1">
    <property type="entry name" value="TRNA-DIHYDROURIDINE(47) SYNTHASE [NAD(P)(+)]-LIKE"/>
    <property type="match status" value="1"/>
</dbReference>
<dbReference type="Proteomes" id="UP000724058">
    <property type="component" value="Unassembled WGS sequence"/>
</dbReference>
<comment type="caution">
    <text evidence="11">The sequence shown here is derived from an EMBL/GenBank/DDBJ whole genome shotgun (WGS) entry which is preliminary data.</text>
</comment>
<keyword evidence="4 7" id="KW-0819">tRNA processing</keyword>
<comment type="function">
    <text evidence="7">Catalyzes the synthesis of 5,6-dihydrouridine (D), a modified base found in the D-loop of most tRNAs, via the reduction of the C5-C6 double bond in target uridines.</text>
</comment>
<sequence>MKYYLAPLEGITTYIYRRAYHTHYRPMEKYFTPFLVPHTKKDFNTREKNDILPAHNPGMNLVPQILTNDAKGFLDTVEKLKGYGYDEVNLNLGCPSKTVVSKGRGSGFLIHTEELNRFLDEIYAKADVKISIKTRIGKFDADEWGELLRIYNQYPLEELIVHPRVQQQFYKGHPDLDAFADAVKECKHTLCYNGDIFTTEDMEKLKKRFPETSCIMLGRGILKNPELIEIMEFGEKKIDAKKLRAFHDQIYQDYQEVSCGDKNVLFKMKELWCYLGTLFPDKEKQLKKIRKAEKLDRYEAVVEELLSHNYIDLK</sequence>
<evidence type="ECO:0000256" key="5">
    <source>
        <dbReference type="ARBA" id="ARBA00022857"/>
    </source>
</evidence>
<evidence type="ECO:0000313" key="12">
    <source>
        <dbReference type="Proteomes" id="UP000724058"/>
    </source>
</evidence>
<dbReference type="PROSITE" id="PS01136">
    <property type="entry name" value="UPF0034"/>
    <property type="match status" value="1"/>
</dbReference>
<dbReference type="GO" id="GO:0003723">
    <property type="term" value="F:RNA binding"/>
    <property type="evidence" value="ECO:0007669"/>
    <property type="project" value="TreeGrafter"/>
</dbReference>
<dbReference type="GO" id="GO:0050660">
    <property type="term" value="F:flavin adenine dinucleotide binding"/>
    <property type="evidence" value="ECO:0007669"/>
    <property type="project" value="InterPro"/>
</dbReference>
<protein>
    <recommendedName>
        <fullName evidence="7">tRNA-dihydrouridine synthase</fullName>
        <ecNumber evidence="7">1.3.1.-</ecNumber>
    </recommendedName>
</protein>